<protein>
    <submittedName>
        <fullName evidence="6">Putative conserved protein/similar to importin subunit beta-5</fullName>
    </submittedName>
</protein>
<dbReference type="SMART" id="SM00913">
    <property type="entry name" value="IBN_N"/>
    <property type="match status" value="1"/>
</dbReference>
<evidence type="ECO:0000256" key="2">
    <source>
        <dbReference type="ARBA" id="ARBA00022448"/>
    </source>
</evidence>
<dbReference type="HOGENOM" id="CLU_008920_1_1_1"/>
<dbReference type="GO" id="GO:0005829">
    <property type="term" value="C:cytosol"/>
    <property type="evidence" value="ECO:0007669"/>
    <property type="project" value="TreeGrafter"/>
</dbReference>
<dbReference type="STRING" id="546991.N1J6T0"/>
<keyword evidence="7" id="KW-1185">Reference proteome</keyword>
<comment type="subcellular location">
    <subcellularLocation>
        <location evidence="1">Nucleus</location>
    </subcellularLocation>
</comment>
<dbReference type="eggNOG" id="KOG2274">
    <property type="taxonomic scope" value="Eukaryota"/>
</dbReference>
<dbReference type="InterPro" id="IPR001494">
    <property type="entry name" value="Importin-beta_N"/>
</dbReference>
<dbReference type="Gene3D" id="1.25.10.10">
    <property type="entry name" value="Leucine-rich Repeat Variant"/>
    <property type="match status" value="1"/>
</dbReference>
<dbReference type="Pfam" id="PF03810">
    <property type="entry name" value="IBN_N"/>
    <property type="match status" value="1"/>
</dbReference>
<dbReference type="PANTHER" id="PTHR10997">
    <property type="entry name" value="IMPORTIN-7, 8, 11"/>
    <property type="match status" value="1"/>
</dbReference>
<reference evidence="6 7" key="1">
    <citation type="journal article" date="2010" name="Science">
        <title>Genome expansion and gene loss in powdery mildew fungi reveal tradeoffs in extreme parasitism.</title>
        <authorList>
            <person name="Spanu P.D."/>
            <person name="Abbott J.C."/>
            <person name="Amselem J."/>
            <person name="Burgis T.A."/>
            <person name="Soanes D.M."/>
            <person name="Stueber K."/>
            <person name="Ver Loren van Themaat E."/>
            <person name="Brown J.K.M."/>
            <person name="Butcher S.A."/>
            <person name="Gurr S.J."/>
            <person name="Lebrun M.-H."/>
            <person name="Ridout C.J."/>
            <person name="Schulze-Lefert P."/>
            <person name="Talbot N.J."/>
            <person name="Ahmadinejad N."/>
            <person name="Ametz C."/>
            <person name="Barton G.R."/>
            <person name="Benjdia M."/>
            <person name="Bidzinski P."/>
            <person name="Bindschedler L.V."/>
            <person name="Both M."/>
            <person name="Brewer M.T."/>
            <person name="Cadle-Davidson L."/>
            <person name="Cadle-Davidson M.M."/>
            <person name="Collemare J."/>
            <person name="Cramer R."/>
            <person name="Frenkel O."/>
            <person name="Godfrey D."/>
            <person name="Harriman J."/>
            <person name="Hoede C."/>
            <person name="King B.C."/>
            <person name="Klages S."/>
            <person name="Kleemann J."/>
            <person name="Knoll D."/>
            <person name="Koti P.S."/>
            <person name="Kreplak J."/>
            <person name="Lopez-Ruiz F.J."/>
            <person name="Lu X."/>
            <person name="Maekawa T."/>
            <person name="Mahanil S."/>
            <person name="Micali C."/>
            <person name="Milgroom M.G."/>
            <person name="Montana G."/>
            <person name="Noir S."/>
            <person name="O'Connell R.J."/>
            <person name="Oberhaensli S."/>
            <person name="Parlange F."/>
            <person name="Pedersen C."/>
            <person name="Quesneville H."/>
            <person name="Reinhardt R."/>
            <person name="Rott M."/>
            <person name="Sacristan S."/>
            <person name="Schmidt S.M."/>
            <person name="Schoen M."/>
            <person name="Skamnioti P."/>
            <person name="Sommer H."/>
            <person name="Stephens A."/>
            <person name="Takahara H."/>
            <person name="Thordal-Christensen H."/>
            <person name="Vigouroux M."/>
            <person name="Wessling R."/>
            <person name="Wicker T."/>
            <person name="Panstruga R."/>
        </authorList>
    </citation>
    <scope>NUCLEOTIDE SEQUENCE [LARGE SCALE GENOMIC DNA]</scope>
    <source>
        <strain evidence="6">DH14</strain>
    </source>
</reference>
<gene>
    <name evidence="6" type="ORF">BGHDH14_bgh01588</name>
</gene>
<dbReference type="InterPro" id="IPR011989">
    <property type="entry name" value="ARM-like"/>
</dbReference>
<keyword evidence="4" id="KW-0539">Nucleus</keyword>
<dbReference type="OrthoDB" id="431626at2759"/>
<evidence type="ECO:0000313" key="6">
    <source>
        <dbReference type="EMBL" id="CCU75875.1"/>
    </source>
</evidence>
<dbReference type="SUPFAM" id="SSF48371">
    <property type="entry name" value="ARM repeat"/>
    <property type="match status" value="1"/>
</dbReference>
<dbReference type="GO" id="GO:0005635">
    <property type="term" value="C:nuclear envelope"/>
    <property type="evidence" value="ECO:0007669"/>
    <property type="project" value="TreeGrafter"/>
</dbReference>
<accession>N1J6T0</accession>
<organism evidence="6 7">
    <name type="scientific">Blumeria graminis f. sp. hordei (strain DH14)</name>
    <name type="common">Barley powdery mildew</name>
    <name type="synonym">Oidium monilioides f. sp. hordei</name>
    <dbReference type="NCBI Taxonomy" id="546991"/>
    <lineage>
        <taxon>Eukaryota</taxon>
        <taxon>Fungi</taxon>
        <taxon>Dikarya</taxon>
        <taxon>Ascomycota</taxon>
        <taxon>Pezizomycotina</taxon>
        <taxon>Leotiomycetes</taxon>
        <taxon>Erysiphales</taxon>
        <taxon>Erysiphaceae</taxon>
        <taxon>Blumeria</taxon>
        <taxon>Blumeria hordei</taxon>
    </lineage>
</organism>
<evidence type="ECO:0000259" key="5">
    <source>
        <dbReference type="PROSITE" id="PS50166"/>
    </source>
</evidence>
<proteinExistence type="predicted"/>
<comment type="caution">
    <text evidence="6">The sequence shown here is derived from an EMBL/GenBank/DDBJ whole genome shotgun (WGS) entry which is preliminary data.</text>
</comment>
<dbReference type="Proteomes" id="UP000015441">
    <property type="component" value="Unassembled WGS sequence"/>
</dbReference>
<evidence type="ECO:0000256" key="4">
    <source>
        <dbReference type="ARBA" id="ARBA00023242"/>
    </source>
</evidence>
<evidence type="ECO:0000313" key="7">
    <source>
        <dbReference type="Proteomes" id="UP000015441"/>
    </source>
</evidence>
<dbReference type="InterPro" id="IPR016024">
    <property type="entry name" value="ARM-type_fold"/>
</dbReference>
<dbReference type="InParanoid" id="N1J6T0"/>
<dbReference type="PANTHER" id="PTHR10997:SF9">
    <property type="entry name" value="IMPORTIN-9"/>
    <property type="match status" value="1"/>
</dbReference>
<evidence type="ECO:0000256" key="3">
    <source>
        <dbReference type="ARBA" id="ARBA00022927"/>
    </source>
</evidence>
<dbReference type="PROSITE" id="PS50166">
    <property type="entry name" value="IMPORTIN_B_NT"/>
    <property type="match status" value="1"/>
</dbReference>
<keyword evidence="2" id="KW-0813">Transport</keyword>
<dbReference type="GO" id="GO:0006606">
    <property type="term" value="P:protein import into nucleus"/>
    <property type="evidence" value="ECO:0007669"/>
    <property type="project" value="TreeGrafter"/>
</dbReference>
<evidence type="ECO:0000256" key="1">
    <source>
        <dbReference type="ARBA" id="ARBA00004123"/>
    </source>
</evidence>
<sequence>MAATTEEQLLHLITETHSPNDGPRKQAELHLTQAQRNPAYPVSLGAIASHANVALEIRQSALLLLRTWVESFWSSIDQQDSASLGLVLLDDGSKERLRNNMLELATSELSDRKIRVAASYVVTKIANVDFPDQWPSLLPTILHLIPNASDLQLNGALKVLSDLVEDALSEDQFFTVARDILKVVFDVAIDDARKPVLRAYAVSIFRGTFDIMEMVKDEHGPEVKGFADEALSVCLPLFLSVMKTPLPSRIVPAVAKSCDDENGAVLEFRRGLIALKLQVVKTLMRIRSVFPQLLLPQTPVFFSETWAELNLLEEEYQDMYVRNEEQGRLEDADGLPYTLDFLVLEELDFLQSCLRAPPVQKELGLQIQQHSGVTNTPWILDVMKLAVSYAQIIKEEEDLWDIDVNLFLAEETGVTTNYTARTACGDLLIKLGEWLHQGALEGLLVYTQRLFPASTSTWRTREAALYLVTQLMTDFLDVGKKVAPGIIGTYFELIEFSINRTDEPLLRARGYLVAGILAQSIPDMPLTLLNRTIKAVNNDESEVVKVASIKSIQGWTKIIVQPEHQPLIISALSEYVHAKDLTDLEDADDLLIALVETLRAAINLDPRISINNGTVLDLLFTTAKYGAANFQMTMLVTETFEDIVQSISGTNLYTQLCLKVLPSLTGAFDVGNLTGDDPLVELATELLAVLTENGSEPLPSGYVAASLPKLNRLLMATSEGGVLRAGAEAVKFMLMHDHQQVFAWRDEEGRSGLEVCLVLIDKLLSPAVEDNAASEVGGLAAELVEKAGQGRLGPFLEQLLRAVASRLATAEAPPFIQSLILVFARLSLTGEHEVVNFLSQIDINGSNGLQVVMSKWLENSVSFAGYDEIRQNVIALSKLFTLNDHRLSQIMIRGDQILSASDGIVTRSRAKANPIEYTIIPAPLKILKVLIEELLSASGHSQAASNLVAAATAEDDEDNDDWEDVPNALDLASVSAKADLMSFTEASFTRQRDDETQAYLMDFFLRAARENIGGFSSWYPGLTIEEQQKLGEVARVAGSQP</sequence>
<feature type="domain" description="Importin N-terminal" evidence="5">
    <location>
        <begin position="27"/>
        <end position="107"/>
    </location>
</feature>
<dbReference type="EMBL" id="CAUH01001801">
    <property type="protein sequence ID" value="CCU75875.1"/>
    <property type="molecule type" value="Genomic_DNA"/>
</dbReference>
<name>N1J6T0_BLUG1</name>
<dbReference type="FunCoup" id="N1J6T0">
    <property type="interactions" value="1045"/>
</dbReference>
<dbReference type="InterPro" id="IPR056840">
    <property type="entry name" value="HEAT_IPO9_central"/>
</dbReference>
<dbReference type="FunFam" id="1.25.10.10:FF:000373">
    <property type="entry name" value="Importin beta-5 subunit, putative"/>
    <property type="match status" value="1"/>
</dbReference>
<dbReference type="AlphaFoldDB" id="N1J6T0"/>
<keyword evidence="3" id="KW-0653">Protein transport</keyword>
<dbReference type="Pfam" id="PF25018">
    <property type="entry name" value="HEAT_IPO9_c"/>
    <property type="match status" value="1"/>
</dbReference>
<dbReference type="GO" id="GO:0031267">
    <property type="term" value="F:small GTPase binding"/>
    <property type="evidence" value="ECO:0007669"/>
    <property type="project" value="InterPro"/>
</dbReference>